<dbReference type="HOGENOM" id="CLU_1925615_0_0_0"/>
<evidence type="ECO:0000313" key="2">
    <source>
        <dbReference type="Proteomes" id="UP000007881"/>
    </source>
</evidence>
<dbReference type="STRING" id="1142394.PSMK_13430"/>
<name>I0IE14_PHYMF</name>
<organism evidence="1 2">
    <name type="scientific">Phycisphaera mikurensis (strain NBRC 102666 / KCTC 22515 / FYK2301M01)</name>
    <dbReference type="NCBI Taxonomy" id="1142394"/>
    <lineage>
        <taxon>Bacteria</taxon>
        <taxon>Pseudomonadati</taxon>
        <taxon>Planctomycetota</taxon>
        <taxon>Phycisphaerae</taxon>
        <taxon>Phycisphaerales</taxon>
        <taxon>Phycisphaeraceae</taxon>
        <taxon>Phycisphaera</taxon>
    </lineage>
</organism>
<dbReference type="KEGG" id="phm:PSMK_13430"/>
<dbReference type="Proteomes" id="UP000007881">
    <property type="component" value="Chromosome"/>
</dbReference>
<dbReference type="EMBL" id="AP012338">
    <property type="protein sequence ID" value="BAM03502.1"/>
    <property type="molecule type" value="Genomic_DNA"/>
</dbReference>
<keyword evidence="2" id="KW-1185">Reference proteome</keyword>
<sequence length="131" mass="14446">MIASPVQTGFRTLRHAPAPRERVSSFPDRAILRVPRREAVWSFGARVRDADAVFLVLSEEGRPSRWTEMEAEPSGEWTARLPIAGGVLRATLYVQRGTTMINAGGRELRIRPPAGELGGARVEPAREAWSA</sequence>
<evidence type="ECO:0000313" key="1">
    <source>
        <dbReference type="EMBL" id="BAM03502.1"/>
    </source>
</evidence>
<accession>I0IE14</accession>
<gene>
    <name evidence="1" type="ordered locus">PSMK_13430</name>
</gene>
<proteinExistence type="predicted"/>
<dbReference type="AlphaFoldDB" id="I0IE14"/>
<dbReference type="RefSeq" id="WP_014436721.1">
    <property type="nucleotide sequence ID" value="NC_017080.1"/>
</dbReference>
<protein>
    <submittedName>
        <fullName evidence="1">Uncharacterized protein</fullName>
    </submittedName>
</protein>
<reference evidence="1 2" key="1">
    <citation type="submission" date="2012-02" db="EMBL/GenBank/DDBJ databases">
        <title>Complete genome sequence of Phycisphaera mikurensis NBRC 102666.</title>
        <authorList>
            <person name="Ankai A."/>
            <person name="Hosoyama A."/>
            <person name="Terui Y."/>
            <person name="Sekine M."/>
            <person name="Fukai R."/>
            <person name="Kato Y."/>
            <person name="Nakamura S."/>
            <person name="Yamada-Narita S."/>
            <person name="Kawakoshi A."/>
            <person name="Fukunaga Y."/>
            <person name="Yamazaki S."/>
            <person name="Fujita N."/>
        </authorList>
    </citation>
    <scope>NUCLEOTIDE SEQUENCE [LARGE SCALE GENOMIC DNA]</scope>
    <source>
        <strain evidence="2">NBRC 102666 / KCTC 22515 / FYK2301M01</strain>
    </source>
</reference>